<feature type="region of interest" description="Disordered" evidence="1">
    <location>
        <begin position="1"/>
        <end position="108"/>
    </location>
</feature>
<evidence type="ECO:0000313" key="3">
    <source>
        <dbReference type="Proteomes" id="UP000735302"/>
    </source>
</evidence>
<keyword evidence="3" id="KW-1185">Reference proteome</keyword>
<feature type="compositionally biased region" description="Polar residues" evidence="1">
    <location>
        <begin position="66"/>
        <end position="76"/>
    </location>
</feature>
<name>A0AAV4ARM7_9GAST</name>
<dbReference type="Proteomes" id="UP000735302">
    <property type="component" value="Unassembled WGS sequence"/>
</dbReference>
<feature type="compositionally biased region" description="Basic residues" evidence="1">
    <location>
        <begin position="34"/>
        <end position="48"/>
    </location>
</feature>
<feature type="compositionally biased region" description="Basic and acidic residues" evidence="1">
    <location>
        <begin position="1"/>
        <end position="14"/>
    </location>
</feature>
<dbReference type="AlphaFoldDB" id="A0AAV4ARM7"/>
<sequence>MNEKEKERKKESKSGEIMGKRARRRERRIEREGRKMRKKKKENKKSYHQKISNKTTEGKGREERMSATQDVQSALAGNTKAEKGSFATRTGNQAEPEPEARYVYSKQRHKERHLNNLGMLLL</sequence>
<proteinExistence type="predicted"/>
<protein>
    <submittedName>
        <fullName evidence="2">Uncharacterized protein</fullName>
    </submittedName>
</protein>
<accession>A0AAV4ARM7</accession>
<reference evidence="2 3" key="1">
    <citation type="journal article" date="2021" name="Elife">
        <title>Chloroplast acquisition without the gene transfer in kleptoplastic sea slugs, Plakobranchus ocellatus.</title>
        <authorList>
            <person name="Maeda T."/>
            <person name="Takahashi S."/>
            <person name="Yoshida T."/>
            <person name="Shimamura S."/>
            <person name="Takaki Y."/>
            <person name="Nagai Y."/>
            <person name="Toyoda A."/>
            <person name="Suzuki Y."/>
            <person name="Arimoto A."/>
            <person name="Ishii H."/>
            <person name="Satoh N."/>
            <person name="Nishiyama T."/>
            <person name="Hasebe M."/>
            <person name="Maruyama T."/>
            <person name="Minagawa J."/>
            <person name="Obokata J."/>
            <person name="Shigenobu S."/>
        </authorList>
    </citation>
    <scope>NUCLEOTIDE SEQUENCE [LARGE SCALE GENOMIC DNA]</scope>
</reference>
<organism evidence="2 3">
    <name type="scientific">Plakobranchus ocellatus</name>
    <dbReference type="NCBI Taxonomy" id="259542"/>
    <lineage>
        <taxon>Eukaryota</taxon>
        <taxon>Metazoa</taxon>
        <taxon>Spiralia</taxon>
        <taxon>Lophotrochozoa</taxon>
        <taxon>Mollusca</taxon>
        <taxon>Gastropoda</taxon>
        <taxon>Heterobranchia</taxon>
        <taxon>Euthyneura</taxon>
        <taxon>Panpulmonata</taxon>
        <taxon>Sacoglossa</taxon>
        <taxon>Placobranchoidea</taxon>
        <taxon>Plakobranchidae</taxon>
        <taxon>Plakobranchus</taxon>
    </lineage>
</organism>
<gene>
    <name evidence="2" type="ORF">PoB_003731100</name>
</gene>
<feature type="compositionally biased region" description="Basic and acidic residues" evidence="1">
    <location>
        <begin position="56"/>
        <end position="65"/>
    </location>
</feature>
<dbReference type="EMBL" id="BLXT01004211">
    <property type="protein sequence ID" value="GFO10806.1"/>
    <property type="molecule type" value="Genomic_DNA"/>
</dbReference>
<comment type="caution">
    <text evidence="2">The sequence shown here is derived from an EMBL/GenBank/DDBJ whole genome shotgun (WGS) entry which is preliminary data.</text>
</comment>
<evidence type="ECO:0000313" key="2">
    <source>
        <dbReference type="EMBL" id="GFO10806.1"/>
    </source>
</evidence>
<evidence type="ECO:0000256" key="1">
    <source>
        <dbReference type="SAM" id="MobiDB-lite"/>
    </source>
</evidence>